<protein>
    <submittedName>
        <fullName evidence="1">Uncharacterized protein</fullName>
    </submittedName>
</protein>
<organism evidence="1 2">
    <name type="scientific">Rhododendron molle</name>
    <name type="common">Chinese azalea</name>
    <name type="synonym">Azalea mollis</name>
    <dbReference type="NCBI Taxonomy" id="49168"/>
    <lineage>
        <taxon>Eukaryota</taxon>
        <taxon>Viridiplantae</taxon>
        <taxon>Streptophyta</taxon>
        <taxon>Embryophyta</taxon>
        <taxon>Tracheophyta</taxon>
        <taxon>Spermatophyta</taxon>
        <taxon>Magnoliopsida</taxon>
        <taxon>eudicotyledons</taxon>
        <taxon>Gunneridae</taxon>
        <taxon>Pentapetalae</taxon>
        <taxon>asterids</taxon>
        <taxon>Ericales</taxon>
        <taxon>Ericaceae</taxon>
        <taxon>Ericoideae</taxon>
        <taxon>Rhodoreae</taxon>
        <taxon>Rhododendron</taxon>
    </lineage>
</organism>
<dbReference type="Proteomes" id="UP001062846">
    <property type="component" value="Chromosome 2"/>
</dbReference>
<sequence>MRTMLDPGSHTSLKRICLFVCEAFLCCLPTGGSKTSLARGNEGDGPRTSSQAQHALMAPSGCSYVFWLQYQFKMTRNRDKDGGKRVKNIAVNLGNRLRSRPEERSDRGYVILGLDNVADEVIGPVSQLGPVRALAEDRENSSGPDGEIGRDEFRVNDHDGLVSGEVQKGESGQEVESVPAPDGVALADVGVGNGTGIGTGSGGQVAGDGIAGAGQGDEEGLVGHEGGVLVGNLAGV</sequence>
<evidence type="ECO:0000313" key="1">
    <source>
        <dbReference type="EMBL" id="KAI8566347.1"/>
    </source>
</evidence>
<proteinExistence type="predicted"/>
<name>A0ACC0PKV5_RHOML</name>
<reference evidence="1" key="1">
    <citation type="submission" date="2022-02" db="EMBL/GenBank/DDBJ databases">
        <title>Plant Genome Project.</title>
        <authorList>
            <person name="Zhang R.-G."/>
        </authorList>
    </citation>
    <scope>NUCLEOTIDE SEQUENCE</scope>
    <source>
        <strain evidence="1">AT1</strain>
    </source>
</reference>
<comment type="caution">
    <text evidence="1">The sequence shown here is derived from an EMBL/GenBank/DDBJ whole genome shotgun (WGS) entry which is preliminary data.</text>
</comment>
<evidence type="ECO:0000313" key="2">
    <source>
        <dbReference type="Proteomes" id="UP001062846"/>
    </source>
</evidence>
<keyword evidence="2" id="KW-1185">Reference proteome</keyword>
<dbReference type="EMBL" id="CM046389">
    <property type="protein sequence ID" value="KAI8566347.1"/>
    <property type="molecule type" value="Genomic_DNA"/>
</dbReference>
<accession>A0ACC0PKV5</accession>
<gene>
    <name evidence="1" type="ORF">RHMOL_Rhmol02G0033900</name>
</gene>